<gene>
    <name evidence="4" type="ORF">OIDMADRAFT_137272</name>
</gene>
<dbReference type="SUPFAM" id="SSF51905">
    <property type="entry name" value="FAD/NAD(P)-binding domain"/>
    <property type="match status" value="2"/>
</dbReference>
<dbReference type="Gene3D" id="3.50.50.60">
    <property type="entry name" value="FAD/NAD(P)-binding domain"/>
    <property type="match status" value="1"/>
</dbReference>
<organism evidence="4 5">
    <name type="scientific">Oidiodendron maius (strain Zn)</name>
    <dbReference type="NCBI Taxonomy" id="913774"/>
    <lineage>
        <taxon>Eukaryota</taxon>
        <taxon>Fungi</taxon>
        <taxon>Dikarya</taxon>
        <taxon>Ascomycota</taxon>
        <taxon>Pezizomycotina</taxon>
        <taxon>Leotiomycetes</taxon>
        <taxon>Leotiomycetes incertae sedis</taxon>
        <taxon>Myxotrichaceae</taxon>
        <taxon>Oidiodendron</taxon>
    </lineage>
</organism>
<dbReference type="HOGENOM" id="CLU_019225_1_0_1"/>
<evidence type="ECO:0000256" key="3">
    <source>
        <dbReference type="ARBA" id="ARBA00023002"/>
    </source>
</evidence>
<sequence length="598" mass="67438">MESVDLIVIGSGWHGLVSAKTYLDLNPSARVVLLEAEPYVGGVWAKHRLYKGLKTNNTMGYYEFSDFPMDKSAYGVKTGGHIPGHIVSRYFEDYVEQFKLADMIRLNCKVDSAEHQVDGTWIVTAIQRGKEAPVTSSIATQKLIVATGLTSEPYMPKFDGHDAFEAPLLHCRYFVDFENEILQAGKRVTVFGGTKSAWDVAYACATSGVQVDWVIRESGHGPVWMTFPHATPFKICLEKLLMTRFLTWFSPCIWGDADGYGWVRRLLHKTWVGRQLVDTLRQMQNSHFIRLNGYDKHHQTQLLKPWHLSYHAASSVSILNYPTDFFEQVKNGNIRIHIADIIKLSPHTVHLSTGNSLLTDALVCSTGWKSTPPLKFLPEIINSKLGLPWSPEILNKELLEKATEEIKYRFPILRSPPQVGANYKLLSKDAEAAAPHPFRLTRFLVPPPLFKEHSIAFIGTTQTGCTALIAQTQALWVAAFFADQLSSTPAATTDRIHSSLISKRLDKSAAPASWDESSAMEWETALHTEFSKWRSPAGFGNRNPDFMIDALPYIDLLLKDLGLNSHRKKDPLREIFAPYTAKDYRGLIEEFKTTRARR</sequence>
<dbReference type="EMBL" id="KN832893">
    <property type="protein sequence ID" value="KIM93751.1"/>
    <property type="molecule type" value="Genomic_DNA"/>
</dbReference>
<evidence type="ECO:0008006" key="6">
    <source>
        <dbReference type="Google" id="ProtNLM"/>
    </source>
</evidence>
<dbReference type="FunFam" id="3.50.50.60:FF:000258">
    <property type="entry name" value="Flavin-binding monooxygenase-like protein (AFU_orthologue AFUA_6G01900)"/>
    <property type="match status" value="1"/>
</dbReference>
<evidence type="ECO:0000256" key="2">
    <source>
        <dbReference type="ARBA" id="ARBA00022827"/>
    </source>
</evidence>
<dbReference type="Proteomes" id="UP000054321">
    <property type="component" value="Unassembled WGS sequence"/>
</dbReference>
<name>A0A0C3GTP3_OIDMZ</name>
<keyword evidence="1" id="KW-0285">Flavoprotein</keyword>
<protein>
    <recommendedName>
        <fullName evidence="6">FAD/NAD(P)-binding domain-containing protein</fullName>
    </recommendedName>
</protein>
<dbReference type="Pfam" id="PF13738">
    <property type="entry name" value="Pyr_redox_3"/>
    <property type="match status" value="1"/>
</dbReference>
<keyword evidence="3" id="KW-0560">Oxidoreductase</keyword>
<evidence type="ECO:0000256" key="1">
    <source>
        <dbReference type="ARBA" id="ARBA00022630"/>
    </source>
</evidence>
<reference evidence="4 5" key="1">
    <citation type="submission" date="2014-04" db="EMBL/GenBank/DDBJ databases">
        <authorList>
            <consortium name="DOE Joint Genome Institute"/>
            <person name="Kuo A."/>
            <person name="Martino E."/>
            <person name="Perotto S."/>
            <person name="Kohler A."/>
            <person name="Nagy L.G."/>
            <person name="Floudas D."/>
            <person name="Copeland A."/>
            <person name="Barry K.W."/>
            <person name="Cichocki N."/>
            <person name="Veneault-Fourrey C."/>
            <person name="LaButti K."/>
            <person name="Lindquist E.A."/>
            <person name="Lipzen A."/>
            <person name="Lundell T."/>
            <person name="Morin E."/>
            <person name="Murat C."/>
            <person name="Sun H."/>
            <person name="Tunlid A."/>
            <person name="Henrissat B."/>
            <person name="Grigoriev I.V."/>
            <person name="Hibbett D.S."/>
            <person name="Martin F."/>
            <person name="Nordberg H.P."/>
            <person name="Cantor M.N."/>
            <person name="Hua S.X."/>
        </authorList>
    </citation>
    <scope>NUCLEOTIDE SEQUENCE [LARGE SCALE GENOMIC DNA]</scope>
    <source>
        <strain evidence="4 5">Zn</strain>
    </source>
</reference>
<proteinExistence type="predicted"/>
<reference evidence="5" key="2">
    <citation type="submission" date="2015-01" db="EMBL/GenBank/DDBJ databases">
        <title>Evolutionary Origins and Diversification of the Mycorrhizal Mutualists.</title>
        <authorList>
            <consortium name="DOE Joint Genome Institute"/>
            <consortium name="Mycorrhizal Genomics Consortium"/>
            <person name="Kohler A."/>
            <person name="Kuo A."/>
            <person name="Nagy L.G."/>
            <person name="Floudas D."/>
            <person name="Copeland A."/>
            <person name="Barry K.W."/>
            <person name="Cichocki N."/>
            <person name="Veneault-Fourrey C."/>
            <person name="LaButti K."/>
            <person name="Lindquist E.A."/>
            <person name="Lipzen A."/>
            <person name="Lundell T."/>
            <person name="Morin E."/>
            <person name="Murat C."/>
            <person name="Riley R."/>
            <person name="Ohm R."/>
            <person name="Sun H."/>
            <person name="Tunlid A."/>
            <person name="Henrissat B."/>
            <person name="Grigoriev I.V."/>
            <person name="Hibbett D.S."/>
            <person name="Martin F."/>
        </authorList>
    </citation>
    <scope>NUCLEOTIDE SEQUENCE [LARGE SCALE GENOMIC DNA]</scope>
    <source>
        <strain evidence="5">Zn</strain>
    </source>
</reference>
<dbReference type="OrthoDB" id="2915840at2759"/>
<evidence type="ECO:0000313" key="5">
    <source>
        <dbReference type="Proteomes" id="UP000054321"/>
    </source>
</evidence>
<dbReference type="InterPro" id="IPR050346">
    <property type="entry name" value="FMO-like"/>
</dbReference>
<dbReference type="AlphaFoldDB" id="A0A0C3GTP3"/>
<dbReference type="STRING" id="913774.A0A0C3GTP3"/>
<dbReference type="InterPro" id="IPR036188">
    <property type="entry name" value="FAD/NAD-bd_sf"/>
</dbReference>
<keyword evidence="2" id="KW-0274">FAD</keyword>
<evidence type="ECO:0000313" key="4">
    <source>
        <dbReference type="EMBL" id="KIM93751.1"/>
    </source>
</evidence>
<dbReference type="GO" id="GO:0016491">
    <property type="term" value="F:oxidoreductase activity"/>
    <property type="evidence" value="ECO:0007669"/>
    <property type="project" value="UniProtKB-KW"/>
</dbReference>
<dbReference type="PANTHER" id="PTHR23023">
    <property type="entry name" value="DIMETHYLANILINE MONOOXYGENASE"/>
    <property type="match status" value="1"/>
</dbReference>
<accession>A0A0C3GTP3</accession>
<dbReference type="InParanoid" id="A0A0C3GTP3"/>
<keyword evidence="5" id="KW-1185">Reference proteome</keyword>